<dbReference type="PANTHER" id="PTHR43702:SF13">
    <property type="entry name" value="MONOSACCHARIDE TRANSPORTER, PUTATIVE (AFU_ORTHOLOGUE AFUA_4G06630)-RELATED"/>
    <property type="match status" value="1"/>
</dbReference>
<keyword evidence="2" id="KW-1003">Cell membrane</keyword>
<evidence type="ECO:0000313" key="6">
    <source>
        <dbReference type="EMBL" id="AEO57034.1"/>
    </source>
</evidence>
<proteinExistence type="predicted"/>
<accession>G2Q8D1</accession>
<feature type="transmembrane region" description="Helical" evidence="4">
    <location>
        <begin position="49"/>
        <end position="75"/>
    </location>
</feature>
<feature type="compositionally biased region" description="Low complexity" evidence="3">
    <location>
        <begin position="351"/>
        <end position="366"/>
    </location>
</feature>
<feature type="transmembrane region" description="Helical" evidence="4">
    <location>
        <begin position="513"/>
        <end position="535"/>
    </location>
</feature>
<feature type="transmembrane region" description="Helical" evidence="4">
    <location>
        <begin position="609"/>
        <end position="630"/>
    </location>
</feature>
<dbReference type="Proteomes" id="UP000007322">
    <property type="component" value="Chromosome 2"/>
</dbReference>
<evidence type="ECO:0000256" key="4">
    <source>
        <dbReference type="SAM" id="Phobius"/>
    </source>
</evidence>
<evidence type="ECO:0000259" key="5">
    <source>
        <dbReference type="Pfam" id="PF20684"/>
    </source>
</evidence>
<dbReference type="InterPro" id="IPR050375">
    <property type="entry name" value="MFS_TsgA-like"/>
</dbReference>
<dbReference type="STRING" id="573729.G2Q8D1"/>
<dbReference type="EMBL" id="CP003003">
    <property type="protein sequence ID" value="AEO57034.1"/>
    <property type="molecule type" value="Genomic_DNA"/>
</dbReference>
<feature type="transmembrane region" description="Helical" evidence="4">
    <location>
        <begin position="928"/>
        <end position="950"/>
    </location>
</feature>
<name>G2Q8D1_THET4</name>
<dbReference type="InParanoid" id="G2Q8D1"/>
<dbReference type="SUPFAM" id="SSF103473">
    <property type="entry name" value="MFS general substrate transporter"/>
    <property type="match status" value="1"/>
</dbReference>
<dbReference type="KEGG" id="mtm:MYCTH_2302745"/>
<feature type="domain" description="Rhodopsin" evidence="5">
    <location>
        <begin position="35"/>
        <end position="134"/>
    </location>
</feature>
<feature type="region of interest" description="Disordered" evidence="3">
    <location>
        <begin position="545"/>
        <end position="571"/>
    </location>
</feature>
<dbReference type="PANTHER" id="PTHR43702">
    <property type="entry name" value="L-FUCOSE-PROTON SYMPORTER"/>
    <property type="match status" value="1"/>
</dbReference>
<dbReference type="OMA" id="SQFFYVA"/>
<feature type="transmembrane region" description="Helical" evidence="4">
    <location>
        <begin position="894"/>
        <end position="916"/>
    </location>
</feature>
<dbReference type="VEuPathDB" id="FungiDB:MYCTH_2302745"/>
<feature type="transmembrane region" description="Helical" evidence="4">
    <location>
        <begin position="636"/>
        <end position="655"/>
    </location>
</feature>
<feature type="transmembrane region" description="Helical" evidence="4">
    <location>
        <begin position="16"/>
        <end position="37"/>
    </location>
</feature>
<feature type="transmembrane region" description="Helical" evidence="4">
    <location>
        <begin position="248"/>
        <end position="269"/>
    </location>
</feature>
<feature type="compositionally biased region" description="Basic and acidic residues" evidence="3">
    <location>
        <begin position="560"/>
        <end position="571"/>
    </location>
</feature>
<dbReference type="OrthoDB" id="546893at2759"/>
<dbReference type="GeneID" id="11512332"/>
<feature type="transmembrane region" description="Helical" evidence="4">
    <location>
        <begin position="95"/>
        <end position="121"/>
    </location>
</feature>
<dbReference type="GO" id="GO:0005886">
    <property type="term" value="C:plasma membrane"/>
    <property type="evidence" value="ECO:0007669"/>
    <property type="project" value="UniProtKB-SubCell"/>
</dbReference>
<feature type="transmembrane region" description="Helical" evidence="4">
    <location>
        <begin position="676"/>
        <end position="699"/>
    </location>
</feature>
<feature type="transmembrane region" description="Helical" evidence="4">
    <location>
        <begin position="169"/>
        <end position="189"/>
    </location>
</feature>
<reference evidence="6 7" key="1">
    <citation type="journal article" date="2011" name="Nat. Biotechnol.">
        <title>Comparative genomic analysis of the thermophilic biomass-degrading fungi Myceliophthora thermophila and Thielavia terrestris.</title>
        <authorList>
            <person name="Berka R.M."/>
            <person name="Grigoriev I.V."/>
            <person name="Otillar R."/>
            <person name="Salamov A."/>
            <person name="Grimwood J."/>
            <person name="Reid I."/>
            <person name="Ishmael N."/>
            <person name="John T."/>
            <person name="Darmond C."/>
            <person name="Moisan M.-C."/>
            <person name="Henrissat B."/>
            <person name="Coutinho P.M."/>
            <person name="Lombard V."/>
            <person name="Natvig D.O."/>
            <person name="Lindquist E."/>
            <person name="Schmutz J."/>
            <person name="Lucas S."/>
            <person name="Harris P."/>
            <person name="Powlowski J."/>
            <person name="Bellemare A."/>
            <person name="Taylor D."/>
            <person name="Butler G."/>
            <person name="de Vries R.P."/>
            <person name="Allijn I.E."/>
            <person name="van den Brink J."/>
            <person name="Ushinsky S."/>
            <person name="Storms R."/>
            <person name="Powell A.J."/>
            <person name="Paulsen I.T."/>
            <person name="Elbourne L.D.H."/>
            <person name="Baker S.E."/>
            <person name="Magnuson J."/>
            <person name="LaBoissiere S."/>
            <person name="Clutterbuck A.J."/>
            <person name="Martinez D."/>
            <person name="Wogulis M."/>
            <person name="de Leon A.L."/>
            <person name="Rey M.W."/>
            <person name="Tsang A."/>
        </authorList>
    </citation>
    <scope>NUCLEOTIDE SEQUENCE [LARGE SCALE GENOMIC DNA]</scope>
    <source>
        <strain evidence="7">ATCC 42464 / BCRC 31852 / DSM 1799</strain>
    </source>
</reference>
<organism evidence="6 7">
    <name type="scientific">Thermothelomyces thermophilus (strain ATCC 42464 / BCRC 31852 / DSM 1799)</name>
    <name type="common">Sporotrichum thermophile</name>
    <dbReference type="NCBI Taxonomy" id="573729"/>
    <lineage>
        <taxon>Eukaryota</taxon>
        <taxon>Fungi</taxon>
        <taxon>Dikarya</taxon>
        <taxon>Ascomycota</taxon>
        <taxon>Pezizomycotina</taxon>
        <taxon>Sordariomycetes</taxon>
        <taxon>Sordariomycetidae</taxon>
        <taxon>Sordariales</taxon>
        <taxon>Chaetomiaceae</taxon>
        <taxon>Thermothelomyces</taxon>
    </lineage>
</organism>
<sequence length="1094" mass="116827">MDMDPTTDAFPDRGPAVFAVTTATLALATLFVAGRMVSRLGIVRRAGTADFFIVLAWLLAVFLSLSIDIAVKHGLGRHDRNIDPAKMQGLRKWEYVFSILYVRIISLGPVSLICVCVCVCVCARARLSSYGTIVPNRMQNPALMATKTSILVFYLRLSKNTQPILRLGSWITLVVVNVAGVVLTFLNIFQCRPVAAAWDVDIKPVSCIPLLTEFICSAPVNVTTDLAILALPIPVLTSMRLPQRQKTILVLTFGLGVFVAVVDVVRIYYLQQAIDQAPTTSSTDPMAMFGQSLDFSWNASLSLMWSAVEVNVGIMCACVPTLKPLIIRILPSMLVNRDASLRSQTGAISNTTHTTSAASAGTSDGGPVSAAITRGESLRAQQPPAGPRTLPAEAHGEDDGSGEDVSIRDFLSTSPSNPYLSITTSNPLPTTTPTGTTTTTRTTTQDPNPIYYNFVTLSPRGNLLSQTDTRKNLRYNALASILFFLWGFSYGLLNTLNNTVAAVTRMSTAQTLSLTAAYFGGGYFLGPALLGGWLLRHDEHHRRTKLKRRGGGASLGGVGRDGRQRDSHGVKDGTVRNACEMRRRASRVQRVVAKKRKGRMAGEEEEPIGGFKATFIAGLLVYGLGTIMFWPGAVLGAYGGFIVSSFVVGFGLAVLETAANPFLVLCGPPQYGDARLLLAQGVQAVGSVLSGLLADRVFFAARFEQPDGQLDASTLIDVQWTYLSITLLSVLLALFFYYVRIPEARDAELAELAARSPVDPKRKSIGGISLRTWTLSLAILAQWCYVSAQENMSLFFDPLLASFANQPAAALTSTNTTARPHGLTLSLPNYLLVAHSAFALSRFLAGGVCILAARHPAQHFLPSARTLLTLSISLSALLGLIVVTIPAASTNPNAAAVPVILFFFCEGPIWPLVFSLGLRGQGSRTKQAATWLTMGACGPAVWPFVSYGIMRAGASVQVSLIVVVILMAVAGTYPAFLGLVKGARMLADVPPAPRGGDESGETGGSGGRGGDVEAGVESGEKGREEVNAVEGVRDTGNGETRLGDRLGRAPRASLSLSTSSPGAFAKTGSDDQGQRPQQPAPWENQVLDTRVLED</sequence>
<protein>
    <recommendedName>
        <fullName evidence="5">Rhodopsin domain-containing protein</fullName>
    </recommendedName>
</protein>
<feature type="domain" description="Rhodopsin" evidence="5">
    <location>
        <begin position="140"/>
        <end position="327"/>
    </location>
</feature>
<evidence type="ECO:0000256" key="1">
    <source>
        <dbReference type="ARBA" id="ARBA00004429"/>
    </source>
</evidence>
<evidence type="ECO:0000256" key="3">
    <source>
        <dbReference type="SAM" id="MobiDB-lite"/>
    </source>
</evidence>
<feature type="compositionally biased region" description="Polar residues" evidence="3">
    <location>
        <begin position="411"/>
        <end position="422"/>
    </location>
</feature>
<feature type="transmembrane region" description="Helical" evidence="4">
    <location>
        <begin position="770"/>
        <end position="788"/>
    </location>
</feature>
<dbReference type="eggNOG" id="ENOG502QT45">
    <property type="taxonomic scope" value="Eukaryota"/>
</dbReference>
<keyword evidence="7" id="KW-1185">Reference proteome</keyword>
<dbReference type="Gene3D" id="1.20.1250.20">
    <property type="entry name" value="MFS general substrate transporter like domains"/>
    <property type="match status" value="3"/>
</dbReference>
<dbReference type="RefSeq" id="XP_003662279.1">
    <property type="nucleotide sequence ID" value="XM_003662231.1"/>
</dbReference>
<feature type="transmembrane region" description="Helical" evidence="4">
    <location>
        <begin position="865"/>
        <end position="888"/>
    </location>
</feature>
<keyword evidence="4" id="KW-0472">Membrane</keyword>
<feature type="transmembrane region" description="Helical" evidence="4">
    <location>
        <begin position="956"/>
        <end position="976"/>
    </location>
</feature>
<keyword evidence="4" id="KW-0812">Transmembrane</keyword>
<evidence type="ECO:0000313" key="7">
    <source>
        <dbReference type="Proteomes" id="UP000007322"/>
    </source>
</evidence>
<dbReference type="InterPro" id="IPR049326">
    <property type="entry name" value="Rhodopsin_dom_fungi"/>
</dbReference>
<gene>
    <name evidence="6" type="ORF">MYCTH_2302745</name>
</gene>
<feature type="region of interest" description="Disordered" evidence="3">
    <location>
        <begin position="346"/>
        <end position="447"/>
    </location>
</feature>
<dbReference type="AlphaFoldDB" id="G2Q8D1"/>
<comment type="subcellular location">
    <subcellularLocation>
        <location evidence="1">Cell inner membrane</location>
        <topology evidence="1">Multi-pass membrane protein</topology>
    </subcellularLocation>
</comment>
<keyword evidence="4" id="KW-1133">Transmembrane helix</keyword>
<dbReference type="HOGENOM" id="CLU_006746_1_0_1"/>
<evidence type="ECO:0000256" key="2">
    <source>
        <dbReference type="ARBA" id="ARBA00022475"/>
    </source>
</evidence>
<feature type="transmembrane region" description="Helical" evidence="4">
    <location>
        <begin position="830"/>
        <end position="853"/>
    </location>
</feature>
<dbReference type="InterPro" id="IPR036259">
    <property type="entry name" value="MFS_trans_sf"/>
</dbReference>
<feature type="region of interest" description="Disordered" evidence="3">
    <location>
        <begin position="991"/>
        <end position="1094"/>
    </location>
</feature>
<dbReference type="Pfam" id="PF20684">
    <property type="entry name" value="Fung_rhodopsin"/>
    <property type="match status" value="2"/>
</dbReference>
<feature type="transmembrane region" description="Helical" evidence="4">
    <location>
        <begin position="719"/>
        <end position="739"/>
    </location>
</feature>
<feature type="compositionally biased region" description="Low complexity" evidence="3">
    <location>
        <begin position="423"/>
        <end position="444"/>
    </location>
</feature>
<feature type="transmembrane region" description="Helical" evidence="4">
    <location>
        <begin position="475"/>
        <end position="493"/>
    </location>
</feature>